<organism evidence="2 3">
    <name type="scientific">Cupriavidus basilensis</name>
    <dbReference type="NCBI Taxonomy" id="68895"/>
    <lineage>
        <taxon>Bacteria</taxon>
        <taxon>Pseudomonadati</taxon>
        <taxon>Pseudomonadota</taxon>
        <taxon>Betaproteobacteria</taxon>
        <taxon>Burkholderiales</taxon>
        <taxon>Burkholderiaceae</taxon>
        <taxon>Cupriavidus</taxon>
    </lineage>
</organism>
<dbReference type="KEGG" id="cbw:RR42_s2594"/>
<evidence type="ECO:0000313" key="2">
    <source>
        <dbReference type="EMBL" id="AJG24176.1"/>
    </source>
</evidence>
<evidence type="ECO:0000313" key="3">
    <source>
        <dbReference type="Proteomes" id="UP000031843"/>
    </source>
</evidence>
<proteinExistence type="predicted"/>
<name>A0A0C4YUB8_9BURK</name>
<keyword evidence="3" id="KW-1185">Reference proteome</keyword>
<accession>A0A0C4YUB8</accession>
<gene>
    <name evidence="2" type="ORF">RR42_s2594</name>
</gene>
<evidence type="ECO:0000256" key="1">
    <source>
        <dbReference type="SAM" id="MobiDB-lite"/>
    </source>
</evidence>
<dbReference type="AlphaFoldDB" id="A0A0C4YUB8"/>
<dbReference type="EMBL" id="CP010537">
    <property type="protein sequence ID" value="AJG24176.1"/>
    <property type="molecule type" value="Genomic_DNA"/>
</dbReference>
<feature type="compositionally biased region" description="Low complexity" evidence="1">
    <location>
        <begin position="1"/>
        <end position="12"/>
    </location>
</feature>
<dbReference type="Proteomes" id="UP000031843">
    <property type="component" value="Chromosome secondary"/>
</dbReference>
<feature type="region of interest" description="Disordered" evidence="1">
    <location>
        <begin position="1"/>
        <end position="24"/>
    </location>
</feature>
<sequence>MSDMSEMSDMSDISGTSGVTEQGGGALSREQLDAYFASYVGMEGGSPAGAVWFCDAMPTADGARLPSQLVPVREVPAWDAQFRLRHLHEMGKWQTHQRIARIMAAAREMVLFGRDDSGDWQRYLAQYLYRPRGWDFKLSLFPLSIRSESGLSWTQLHGNQPELNPKSKYLTLCRHGARFRFIAQLRRRERPKVVVCLGERFEAEYLQAFDMQDVPFTTHTLQPADQAKELRVYFSEGTNLIICPAVAGAAGLASDVLLNAMGGFISQWLTMADFQVRPHESALYEAEYYAA</sequence>
<protein>
    <submittedName>
        <fullName evidence="2">Structural elements</fullName>
    </submittedName>
</protein>
<reference evidence="2 3" key="1">
    <citation type="journal article" date="2015" name="Genome Announc.">
        <title>Complete Genome Sequence of Cupriavidus basilensis 4G11, Isolated from the Oak Ridge Field Research Center Site.</title>
        <authorList>
            <person name="Ray J."/>
            <person name="Waters R.J."/>
            <person name="Skerker J.M."/>
            <person name="Kuehl J.V."/>
            <person name="Price M.N."/>
            <person name="Huang J."/>
            <person name="Chakraborty R."/>
            <person name="Arkin A.P."/>
            <person name="Deutschbauer A."/>
        </authorList>
    </citation>
    <scope>NUCLEOTIDE SEQUENCE [LARGE SCALE GENOMIC DNA]</scope>
    <source>
        <strain evidence="2">4G11</strain>
    </source>
</reference>